<keyword evidence="3" id="KW-1185">Reference proteome</keyword>
<name>A0ABR3SBE0_9PEZI</name>
<accession>A0ABR3SBE0</accession>
<comment type="caution">
    <text evidence="2">The sequence shown here is derived from an EMBL/GenBank/DDBJ whole genome shotgun (WGS) entry which is preliminary data.</text>
</comment>
<evidence type="ECO:0000256" key="1">
    <source>
        <dbReference type="SAM" id="Coils"/>
    </source>
</evidence>
<feature type="coiled-coil region" evidence="1">
    <location>
        <begin position="45"/>
        <end position="72"/>
    </location>
</feature>
<reference evidence="2 3" key="1">
    <citation type="submission" date="2024-02" db="EMBL/GenBank/DDBJ databases">
        <title>De novo assembly and annotation of 12 fungi associated with fruit tree decline syndrome in Ontario, Canada.</title>
        <authorList>
            <person name="Sulman M."/>
            <person name="Ellouze W."/>
            <person name="Ilyukhin E."/>
        </authorList>
    </citation>
    <scope>NUCLEOTIDE SEQUENCE [LARGE SCALE GENOMIC DNA]</scope>
    <source>
        <strain evidence="2 3">M1-105</strain>
    </source>
</reference>
<evidence type="ECO:0000313" key="2">
    <source>
        <dbReference type="EMBL" id="KAL1615854.1"/>
    </source>
</evidence>
<gene>
    <name evidence="2" type="ORF">SLS56_011656</name>
</gene>
<proteinExistence type="predicted"/>
<dbReference type="Proteomes" id="UP001521116">
    <property type="component" value="Unassembled WGS sequence"/>
</dbReference>
<sequence length="207" mass="23933">MSERAHSKSPTQSDRDNTVVVYTDRADCRLEELRGDEGQAQLAELESLQFRYDELLREHDQLRSTLGQLEAAYLDNIPQDKVTDAEAGTLYGELIYAIEQWIYNLSLGYSHSHWQRLYSTNVHGAMEDRKFISLFPKTVQGHTAQNLRDLEGAEHLDLFFMTCFITEAITNEVLEEKHPYGLGREQIKFIEETERSMTSVLKWAAKK</sequence>
<organism evidence="2 3">
    <name type="scientific">Neofusicoccum ribis</name>
    <dbReference type="NCBI Taxonomy" id="45134"/>
    <lineage>
        <taxon>Eukaryota</taxon>
        <taxon>Fungi</taxon>
        <taxon>Dikarya</taxon>
        <taxon>Ascomycota</taxon>
        <taxon>Pezizomycotina</taxon>
        <taxon>Dothideomycetes</taxon>
        <taxon>Dothideomycetes incertae sedis</taxon>
        <taxon>Botryosphaeriales</taxon>
        <taxon>Botryosphaeriaceae</taxon>
        <taxon>Neofusicoccum</taxon>
    </lineage>
</organism>
<protein>
    <submittedName>
        <fullName evidence="2">Uncharacterized protein</fullName>
    </submittedName>
</protein>
<evidence type="ECO:0000313" key="3">
    <source>
        <dbReference type="Proteomes" id="UP001521116"/>
    </source>
</evidence>
<keyword evidence="1" id="KW-0175">Coiled coil</keyword>
<dbReference type="EMBL" id="JAJVDC020000291">
    <property type="protein sequence ID" value="KAL1615854.1"/>
    <property type="molecule type" value="Genomic_DNA"/>
</dbReference>